<accession>A0ABT0MBP6</accession>
<evidence type="ECO:0000313" key="2">
    <source>
        <dbReference type="EMBL" id="MCL1632295.1"/>
    </source>
</evidence>
<organism evidence="2 3">
    <name type="scientific">Sporolactobacillus mangiferae</name>
    <dbReference type="NCBI Taxonomy" id="2940498"/>
    <lineage>
        <taxon>Bacteria</taxon>
        <taxon>Bacillati</taxon>
        <taxon>Bacillota</taxon>
        <taxon>Bacilli</taxon>
        <taxon>Bacillales</taxon>
        <taxon>Sporolactobacillaceae</taxon>
        <taxon>Sporolactobacillus</taxon>
    </lineage>
</organism>
<dbReference type="RefSeq" id="WP_249101879.1">
    <property type="nucleotide sequence ID" value="NZ_JAMAST010000012.1"/>
</dbReference>
<dbReference type="Pfam" id="PF20008">
    <property type="entry name" value="DUF6429"/>
    <property type="match status" value="1"/>
</dbReference>
<keyword evidence="3" id="KW-1185">Reference proteome</keyword>
<dbReference type="Proteomes" id="UP001203004">
    <property type="component" value="Unassembled WGS sequence"/>
</dbReference>
<protein>
    <submittedName>
        <fullName evidence="2">DUF6429 family protein</fullName>
    </submittedName>
</protein>
<feature type="domain" description="DUF6429" evidence="1">
    <location>
        <begin position="7"/>
        <end position="81"/>
    </location>
</feature>
<sequence>MSGDSRERLVKDLTLILLYLTSWEEHKYGYTYRRSWKGYDFGALDELADQDLLSGSTRAKSVYLSEKGTESARQLLKKYGIKDQ</sequence>
<evidence type="ECO:0000259" key="1">
    <source>
        <dbReference type="Pfam" id="PF20008"/>
    </source>
</evidence>
<dbReference type="InterPro" id="IPR045489">
    <property type="entry name" value="DUF6429"/>
</dbReference>
<dbReference type="EMBL" id="JAMAST010000012">
    <property type="protein sequence ID" value="MCL1632295.1"/>
    <property type="molecule type" value="Genomic_DNA"/>
</dbReference>
<proteinExistence type="predicted"/>
<reference evidence="2 3" key="1">
    <citation type="submission" date="2022-05" db="EMBL/GenBank/DDBJ databases">
        <title>Sporolactobacillus sp nov CPB3-1, isolated from tree bark (Mangifera indica L.).</title>
        <authorList>
            <person name="Phuengjayaem S."/>
            <person name="Tanasupawat S."/>
        </authorList>
    </citation>
    <scope>NUCLEOTIDE SEQUENCE [LARGE SCALE GENOMIC DNA]</scope>
    <source>
        <strain evidence="2 3">CPB3-1</strain>
    </source>
</reference>
<comment type="caution">
    <text evidence="2">The sequence shown here is derived from an EMBL/GenBank/DDBJ whole genome shotgun (WGS) entry which is preliminary data.</text>
</comment>
<name>A0ABT0MBP6_9BACL</name>
<gene>
    <name evidence="2" type="ORF">M3N64_10130</name>
</gene>
<evidence type="ECO:0000313" key="3">
    <source>
        <dbReference type="Proteomes" id="UP001203004"/>
    </source>
</evidence>